<evidence type="ECO:0000313" key="11">
    <source>
        <dbReference type="EMBL" id="AIF46721.1"/>
    </source>
</evidence>
<dbReference type="AlphaFoldDB" id="A0A075JX85"/>
<proteinExistence type="predicted"/>
<evidence type="ECO:0000256" key="6">
    <source>
        <dbReference type="ARBA" id="ARBA00022692"/>
    </source>
</evidence>
<keyword evidence="12" id="KW-1185">Reference proteome</keyword>
<evidence type="ECO:0000256" key="7">
    <source>
        <dbReference type="ARBA" id="ARBA00022777"/>
    </source>
</evidence>
<dbReference type="KEGG" id="dja:HY57_05330"/>
<dbReference type="STRING" id="1217721.HY57_05330"/>
<dbReference type="PANTHER" id="PTHR45436:SF1">
    <property type="entry name" value="SENSOR PROTEIN QSEC"/>
    <property type="match status" value="1"/>
</dbReference>
<dbReference type="PANTHER" id="PTHR45436">
    <property type="entry name" value="SENSOR HISTIDINE KINASE YKOH"/>
    <property type="match status" value="1"/>
</dbReference>
<evidence type="ECO:0000313" key="12">
    <source>
        <dbReference type="Proteomes" id="UP000027987"/>
    </source>
</evidence>
<dbReference type="GO" id="GO:0005886">
    <property type="term" value="C:plasma membrane"/>
    <property type="evidence" value="ECO:0007669"/>
    <property type="project" value="TreeGrafter"/>
</dbReference>
<dbReference type="EMBL" id="CP008884">
    <property type="protein sequence ID" value="AIF46721.1"/>
    <property type="molecule type" value="Genomic_DNA"/>
</dbReference>
<dbReference type="HOGENOM" id="CLU_000445_89_37_6"/>
<gene>
    <name evidence="11" type="ORF">HY57_05330</name>
</gene>
<dbReference type="InterPro" id="IPR005467">
    <property type="entry name" value="His_kinase_dom"/>
</dbReference>
<dbReference type="CDD" id="cd00075">
    <property type="entry name" value="HATPase"/>
    <property type="match status" value="1"/>
</dbReference>
<evidence type="ECO:0000256" key="9">
    <source>
        <dbReference type="ARBA" id="ARBA00023136"/>
    </source>
</evidence>
<reference evidence="11 12" key="1">
    <citation type="submission" date="2014-07" db="EMBL/GenBank/DDBJ databases">
        <title>Complete Genome Sequence of Dyella japonica Strain A8 Isolated from Malaysian Tropical Soil.</title>
        <authorList>
            <person name="Hui R.K.H."/>
            <person name="Chen J.-W."/>
            <person name="Chan K.-G."/>
            <person name="Leung F.C.C."/>
        </authorList>
    </citation>
    <scope>NUCLEOTIDE SEQUENCE [LARGE SCALE GENOMIC DNA]</scope>
    <source>
        <strain evidence="11 12">A8</strain>
    </source>
</reference>
<dbReference type="SMART" id="SM00387">
    <property type="entry name" value="HATPase_c"/>
    <property type="match status" value="1"/>
</dbReference>
<comment type="subcellular location">
    <subcellularLocation>
        <location evidence="2">Membrane</location>
    </subcellularLocation>
</comment>
<evidence type="ECO:0000256" key="2">
    <source>
        <dbReference type="ARBA" id="ARBA00004370"/>
    </source>
</evidence>
<evidence type="ECO:0000256" key="5">
    <source>
        <dbReference type="ARBA" id="ARBA00022679"/>
    </source>
</evidence>
<dbReference type="Gene3D" id="1.10.287.130">
    <property type="match status" value="1"/>
</dbReference>
<dbReference type="InterPro" id="IPR003661">
    <property type="entry name" value="HisK_dim/P_dom"/>
</dbReference>
<sequence>MAERRRSTSVHKRLLSYLLAPLLLLLVAGVAVDHHVIVSPIHNAFDHSLSRSALAIVARIHPRGDGQLDVALPSRPPAPLRALPDEHFYYRVSLPDGTTIAGTPELPIAPDNQSADGFSYTNLDFRGQPFRLASYRTSETGDPLVVTVAETPARRDRAVHRLDVAFFINDTLQMAAVLIIALIGIRIALRPLQRLSRQIAGRPAVALNQLPTNEVPAEVLPVVESLNTLLGRVRDSVLSQQHFLANAAHQLRTPLTGLKAQLEVLARETAGTPLQERIDLLQGGVDRLAHTANQLLTLARAEPSAHRASHFTAIDLPHLIGEVIDSSLDRAIAHGIDLGADAQPVQVTGVYWLLHEVLNNLMDNAIRHTPPGGNITIRCGIEQGHPFLEVDDSGVGIPLEERDKVRERFYRSVRSTSSGADGCGLGLAIVDEVSRVHGAQLSILEGSSGRGARMRIDFPATSQGS</sequence>
<dbReference type="Pfam" id="PF08521">
    <property type="entry name" value="2CSK_N"/>
    <property type="match status" value="1"/>
</dbReference>
<keyword evidence="6" id="KW-0812">Transmembrane</keyword>
<protein>
    <recommendedName>
        <fullName evidence="3">histidine kinase</fullName>
        <ecNumber evidence="3">2.7.13.3</ecNumber>
    </recommendedName>
</protein>
<name>A0A075JX85_9GAMM</name>
<dbReference type="RefSeq" id="WP_038579413.1">
    <property type="nucleotide sequence ID" value="NZ_CP008884.1"/>
</dbReference>
<keyword evidence="7" id="KW-0418">Kinase</keyword>
<keyword evidence="8" id="KW-1133">Transmembrane helix</keyword>
<dbReference type="SMART" id="SM00388">
    <property type="entry name" value="HisKA"/>
    <property type="match status" value="1"/>
</dbReference>
<dbReference type="CDD" id="cd00082">
    <property type="entry name" value="HisKA"/>
    <property type="match status" value="1"/>
</dbReference>
<organism evidence="11 12">
    <name type="scientific">Dyella japonica A8</name>
    <dbReference type="NCBI Taxonomy" id="1217721"/>
    <lineage>
        <taxon>Bacteria</taxon>
        <taxon>Pseudomonadati</taxon>
        <taxon>Pseudomonadota</taxon>
        <taxon>Gammaproteobacteria</taxon>
        <taxon>Lysobacterales</taxon>
        <taxon>Rhodanobacteraceae</taxon>
        <taxon>Dyella</taxon>
    </lineage>
</organism>
<keyword evidence="5" id="KW-0808">Transferase</keyword>
<dbReference type="SUPFAM" id="SSF47384">
    <property type="entry name" value="Homodimeric domain of signal transducing histidine kinase"/>
    <property type="match status" value="1"/>
</dbReference>
<dbReference type="PRINTS" id="PR00344">
    <property type="entry name" value="BCTRLSENSOR"/>
</dbReference>
<dbReference type="InterPro" id="IPR036890">
    <property type="entry name" value="HATPase_C_sf"/>
</dbReference>
<dbReference type="InterPro" id="IPR003594">
    <property type="entry name" value="HATPase_dom"/>
</dbReference>
<keyword evidence="4" id="KW-0597">Phosphoprotein</keyword>
<dbReference type="InterPro" id="IPR050428">
    <property type="entry name" value="TCS_sensor_his_kinase"/>
</dbReference>
<dbReference type="Pfam" id="PF02518">
    <property type="entry name" value="HATPase_c"/>
    <property type="match status" value="1"/>
</dbReference>
<dbReference type="GO" id="GO:0000155">
    <property type="term" value="F:phosphorelay sensor kinase activity"/>
    <property type="evidence" value="ECO:0007669"/>
    <property type="project" value="InterPro"/>
</dbReference>
<dbReference type="Proteomes" id="UP000027987">
    <property type="component" value="Chromosome"/>
</dbReference>
<keyword evidence="9" id="KW-0472">Membrane</keyword>
<accession>A0A075JX85</accession>
<evidence type="ECO:0000256" key="8">
    <source>
        <dbReference type="ARBA" id="ARBA00022989"/>
    </source>
</evidence>
<dbReference type="PROSITE" id="PS50109">
    <property type="entry name" value="HIS_KIN"/>
    <property type="match status" value="1"/>
</dbReference>
<dbReference type="PATRIC" id="fig|1217721.7.peg.1117"/>
<evidence type="ECO:0000256" key="3">
    <source>
        <dbReference type="ARBA" id="ARBA00012438"/>
    </source>
</evidence>
<feature type="domain" description="Histidine kinase" evidence="10">
    <location>
        <begin position="246"/>
        <end position="462"/>
    </location>
</feature>
<dbReference type="InterPro" id="IPR036097">
    <property type="entry name" value="HisK_dim/P_sf"/>
</dbReference>
<dbReference type="EC" id="2.7.13.3" evidence="3"/>
<dbReference type="Pfam" id="PF00512">
    <property type="entry name" value="HisKA"/>
    <property type="match status" value="1"/>
</dbReference>
<comment type="catalytic activity">
    <reaction evidence="1">
        <text>ATP + protein L-histidine = ADP + protein N-phospho-L-histidine.</text>
        <dbReference type="EC" id="2.7.13.3"/>
    </reaction>
</comment>
<dbReference type="InterPro" id="IPR013727">
    <property type="entry name" value="2CSK_N"/>
</dbReference>
<evidence type="ECO:0000256" key="4">
    <source>
        <dbReference type="ARBA" id="ARBA00022553"/>
    </source>
</evidence>
<dbReference type="Gene3D" id="3.30.565.10">
    <property type="entry name" value="Histidine kinase-like ATPase, C-terminal domain"/>
    <property type="match status" value="1"/>
</dbReference>
<dbReference type="SUPFAM" id="SSF55874">
    <property type="entry name" value="ATPase domain of HSP90 chaperone/DNA topoisomerase II/histidine kinase"/>
    <property type="match status" value="1"/>
</dbReference>
<dbReference type="InterPro" id="IPR004358">
    <property type="entry name" value="Sig_transdc_His_kin-like_C"/>
</dbReference>
<evidence type="ECO:0000256" key="1">
    <source>
        <dbReference type="ARBA" id="ARBA00000085"/>
    </source>
</evidence>
<evidence type="ECO:0000259" key="10">
    <source>
        <dbReference type="PROSITE" id="PS50109"/>
    </source>
</evidence>